<comment type="caution">
    <text evidence="1">The sequence shown here is derived from an EMBL/GenBank/DDBJ whole genome shotgun (WGS) entry which is preliminary data.</text>
</comment>
<reference evidence="1" key="2">
    <citation type="journal article" date="2014" name="ISME J.">
        <title>Microbial stratification in low pH oxic and suboxic macroscopic growths along an acid mine drainage.</title>
        <authorList>
            <person name="Mendez-Garcia C."/>
            <person name="Mesa V."/>
            <person name="Sprenger R.R."/>
            <person name="Richter M."/>
            <person name="Diez M.S."/>
            <person name="Solano J."/>
            <person name="Bargiela R."/>
            <person name="Golyshina O.V."/>
            <person name="Manteca A."/>
            <person name="Ramos J.L."/>
            <person name="Gallego J.R."/>
            <person name="Llorente I."/>
            <person name="Martins Dos Santos V.A."/>
            <person name="Jensen O.N."/>
            <person name="Pelaez A.I."/>
            <person name="Sanchez J."/>
            <person name="Ferrer M."/>
        </authorList>
    </citation>
    <scope>NUCLEOTIDE SEQUENCE</scope>
</reference>
<dbReference type="SUPFAM" id="SSF52518">
    <property type="entry name" value="Thiamin diphosphate-binding fold (THDP-binding)"/>
    <property type="match status" value="1"/>
</dbReference>
<proteinExistence type="predicted"/>
<dbReference type="Pfam" id="PF03894">
    <property type="entry name" value="XFP"/>
    <property type="match status" value="1"/>
</dbReference>
<name>T1C078_9ZZZZ</name>
<gene>
    <name evidence="1" type="ORF">B1A_04566</name>
</gene>
<organism evidence="1">
    <name type="scientific">mine drainage metagenome</name>
    <dbReference type="NCBI Taxonomy" id="410659"/>
    <lineage>
        <taxon>unclassified sequences</taxon>
        <taxon>metagenomes</taxon>
        <taxon>ecological metagenomes</taxon>
    </lineage>
</organism>
<feature type="non-terminal residue" evidence="1">
    <location>
        <position position="1"/>
    </location>
</feature>
<sequence length="128" mass="13753">LPDFRDYACAVPQPGTRGIGDTHVLGPFLRDVARLNDAQRNFRVFGPDETLSNGLVSLFDVTARQWDAAAAPNDEWLAPSGRVMEVLSEHQCRAGWRAICSPAGTACSIATRRSSTSSTRCSTSTPSG</sequence>
<dbReference type="EMBL" id="AUZX01003323">
    <property type="protein sequence ID" value="EQD74228.1"/>
    <property type="molecule type" value="Genomic_DNA"/>
</dbReference>
<dbReference type="PANTHER" id="PTHR31273:SF0">
    <property type="entry name" value="PHOSPHOKETOLASE-RELATED"/>
    <property type="match status" value="1"/>
</dbReference>
<reference evidence="1" key="1">
    <citation type="submission" date="2013-08" db="EMBL/GenBank/DDBJ databases">
        <authorList>
            <person name="Mendez C."/>
            <person name="Richter M."/>
            <person name="Ferrer M."/>
            <person name="Sanchez J."/>
        </authorList>
    </citation>
    <scope>NUCLEOTIDE SEQUENCE</scope>
</reference>
<dbReference type="GO" id="GO:0005975">
    <property type="term" value="P:carbohydrate metabolic process"/>
    <property type="evidence" value="ECO:0007669"/>
    <property type="project" value="InterPro"/>
</dbReference>
<evidence type="ECO:0000313" key="1">
    <source>
        <dbReference type="EMBL" id="EQD74228.1"/>
    </source>
</evidence>
<accession>T1C078</accession>
<dbReference type="PANTHER" id="PTHR31273">
    <property type="entry name" value="PHOSPHOKETOLASE-RELATED"/>
    <property type="match status" value="1"/>
</dbReference>
<dbReference type="Gene3D" id="3.40.50.970">
    <property type="match status" value="1"/>
</dbReference>
<dbReference type="InterPro" id="IPR029061">
    <property type="entry name" value="THDP-binding"/>
</dbReference>
<dbReference type="InterPro" id="IPR005593">
    <property type="entry name" value="Xul5P/Fru6P_PKetolase"/>
</dbReference>
<dbReference type="GO" id="GO:0016832">
    <property type="term" value="F:aldehyde-lyase activity"/>
    <property type="evidence" value="ECO:0007669"/>
    <property type="project" value="InterPro"/>
</dbReference>
<protein>
    <submittedName>
        <fullName evidence="1">Xylulose 5-phosphate/Fructose 6-phosphate phosphoketolase</fullName>
        <ecNumber evidence="1">4.1.2.-</ecNumber>
    </submittedName>
</protein>
<keyword evidence="1" id="KW-0456">Lyase</keyword>
<dbReference type="EC" id="4.1.2.-" evidence="1"/>
<dbReference type="AlphaFoldDB" id="T1C078"/>